<organism evidence="4 5">
    <name type="scientific">Oceanisphaera avium</name>
    <dbReference type="NCBI Taxonomy" id="1903694"/>
    <lineage>
        <taxon>Bacteria</taxon>
        <taxon>Pseudomonadati</taxon>
        <taxon>Pseudomonadota</taxon>
        <taxon>Gammaproteobacteria</taxon>
        <taxon>Aeromonadales</taxon>
        <taxon>Aeromonadaceae</taxon>
        <taxon>Oceanisphaera</taxon>
    </lineage>
</organism>
<comment type="cofactor">
    <cofactor evidence="1">
        <name>Mg(2+)</name>
        <dbReference type="ChEBI" id="CHEBI:18420"/>
    </cofactor>
</comment>
<dbReference type="RefSeq" id="WP_086964306.1">
    <property type="nucleotide sequence ID" value="NZ_CP021376.1"/>
</dbReference>
<dbReference type="KEGG" id="ocm:CBP12_10030"/>
<dbReference type="EMBL" id="CP021376">
    <property type="protein sequence ID" value="ART80440.1"/>
    <property type="molecule type" value="Genomic_DNA"/>
</dbReference>
<gene>
    <name evidence="4" type="ORF">CBP12_10030</name>
</gene>
<evidence type="ECO:0000313" key="4">
    <source>
        <dbReference type="EMBL" id="ART80440.1"/>
    </source>
</evidence>
<dbReference type="NCBIfam" id="TIGR01549">
    <property type="entry name" value="HAD-SF-IA-v1"/>
    <property type="match status" value="1"/>
</dbReference>
<dbReference type="Gene3D" id="3.40.50.1000">
    <property type="entry name" value="HAD superfamily/HAD-like"/>
    <property type="match status" value="1"/>
</dbReference>
<dbReference type="InterPro" id="IPR006439">
    <property type="entry name" value="HAD-SF_hydro_IA"/>
</dbReference>
<dbReference type="AlphaFoldDB" id="A0A1Y0CYN5"/>
<evidence type="ECO:0000256" key="1">
    <source>
        <dbReference type="ARBA" id="ARBA00001946"/>
    </source>
</evidence>
<accession>A0A1Y0CYN5</accession>
<name>A0A1Y0CYN5_9GAMM</name>
<reference evidence="5" key="1">
    <citation type="submission" date="2017-05" db="EMBL/GenBank/DDBJ databases">
        <authorList>
            <person name="Sung H."/>
        </authorList>
    </citation>
    <scope>NUCLEOTIDE SEQUENCE [LARGE SCALE GENOMIC DNA]</scope>
    <source>
        <strain evidence="5">AMac2203</strain>
    </source>
</reference>
<dbReference type="SFLD" id="SFLDS00003">
    <property type="entry name" value="Haloacid_Dehalogenase"/>
    <property type="match status" value="1"/>
</dbReference>
<sequence length="235" mass="26358">MRFYKRLMPVKVISFDLDDTLYDNVPVITAAEAWLLQTLKNHRPESTLLSKESLATIKRQLLVSEPELAHDVSALRLRILTHGLQQQGLSERAAGELAEEFYQGFLTERGKITVPDMSHQVLTELAQRYPLAVITNGNLPIAHTPLAPYFKTVLRAGIDGRMKPAADMFNTLAEQMGVQINEILHIGDHINTDVLGAVHAGCQAIWLNDQGRHTGDLQCLPHVELERLEQMLELL</sequence>
<dbReference type="OrthoDB" id="367448at2"/>
<dbReference type="InterPro" id="IPR036412">
    <property type="entry name" value="HAD-like_sf"/>
</dbReference>
<dbReference type="InterPro" id="IPR051400">
    <property type="entry name" value="HAD-like_hydrolase"/>
</dbReference>
<evidence type="ECO:0000256" key="2">
    <source>
        <dbReference type="ARBA" id="ARBA00022801"/>
    </source>
</evidence>
<proteinExistence type="predicted"/>
<dbReference type="SFLD" id="SFLDG01129">
    <property type="entry name" value="C1.5:_HAD__Beta-PGM__Phosphata"/>
    <property type="match status" value="1"/>
</dbReference>
<evidence type="ECO:0000256" key="3">
    <source>
        <dbReference type="ARBA" id="ARBA00022842"/>
    </source>
</evidence>
<dbReference type="Pfam" id="PF00702">
    <property type="entry name" value="Hydrolase"/>
    <property type="match status" value="1"/>
</dbReference>
<keyword evidence="5" id="KW-1185">Reference proteome</keyword>
<dbReference type="SUPFAM" id="SSF56784">
    <property type="entry name" value="HAD-like"/>
    <property type="match status" value="1"/>
</dbReference>
<protein>
    <submittedName>
        <fullName evidence="4">HAD family hydrolase</fullName>
    </submittedName>
</protein>
<dbReference type="GO" id="GO:0009231">
    <property type="term" value="P:riboflavin biosynthetic process"/>
    <property type="evidence" value="ECO:0007669"/>
    <property type="project" value="TreeGrafter"/>
</dbReference>
<dbReference type="Proteomes" id="UP000243793">
    <property type="component" value="Chromosome"/>
</dbReference>
<evidence type="ECO:0000313" key="5">
    <source>
        <dbReference type="Proteomes" id="UP000243793"/>
    </source>
</evidence>
<dbReference type="InterPro" id="IPR023214">
    <property type="entry name" value="HAD_sf"/>
</dbReference>
<keyword evidence="3" id="KW-0460">Magnesium</keyword>
<dbReference type="PANTHER" id="PTHR46470">
    <property type="entry name" value="N-ACYLNEURAMINATE-9-PHOSPHATASE"/>
    <property type="match status" value="1"/>
</dbReference>
<dbReference type="PANTHER" id="PTHR46470:SF4">
    <property type="entry name" value="5-AMINO-6-(5-PHOSPHO-D-RIBITYLAMINO)URACIL PHOSPHATASE YIGB"/>
    <property type="match status" value="1"/>
</dbReference>
<dbReference type="GO" id="GO:0016787">
    <property type="term" value="F:hydrolase activity"/>
    <property type="evidence" value="ECO:0007669"/>
    <property type="project" value="UniProtKB-KW"/>
</dbReference>
<dbReference type="Gene3D" id="1.20.120.1600">
    <property type="match status" value="1"/>
</dbReference>
<keyword evidence="2 4" id="KW-0378">Hydrolase</keyword>